<evidence type="ECO:0000313" key="7">
    <source>
        <dbReference type="EMBL" id="PWK10120.1"/>
    </source>
</evidence>
<keyword evidence="4" id="KW-0067">ATP-binding</keyword>
<evidence type="ECO:0000313" key="8">
    <source>
        <dbReference type="Proteomes" id="UP000245655"/>
    </source>
</evidence>
<evidence type="ECO:0000256" key="4">
    <source>
        <dbReference type="ARBA" id="ARBA00022840"/>
    </source>
</evidence>
<reference evidence="7 8" key="1">
    <citation type="submission" date="2018-05" db="EMBL/GenBank/DDBJ databases">
        <title>Genomic Encyclopedia of Type Strains, Phase IV (KMG-IV): sequencing the most valuable type-strain genomes for metagenomic binning, comparative biology and taxonomic classification.</title>
        <authorList>
            <person name="Goeker M."/>
        </authorList>
    </citation>
    <scope>NUCLEOTIDE SEQUENCE [LARGE SCALE GENOMIC DNA]</scope>
    <source>
        <strain evidence="7 8">DSM 7229</strain>
    </source>
</reference>
<dbReference type="Pfam" id="PF00176">
    <property type="entry name" value="SNF2-rel_dom"/>
    <property type="match status" value="1"/>
</dbReference>
<gene>
    <name evidence="7" type="ORF">C8D84_11029</name>
</gene>
<accession>A0A2V1ZX17</accession>
<dbReference type="Pfam" id="PF00271">
    <property type="entry name" value="Helicase_C"/>
    <property type="match status" value="1"/>
</dbReference>
<dbReference type="InterPro" id="IPR027417">
    <property type="entry name" value="P-loop_NTPase"/>
</dbReference>
<sequence length="945" mass="108387">MLNNSLIPVAGCLVKHTHNKNRFGTVISSNIDELNIRWLSETNSITKCVATDVSSGLIAGMVVIDKTPDVGHQSLGQGLIVQQRVLAGFEQFLVDFKDSERKIWMPYQHLVWIKESKDRYIRGDISKSNLEAERLRLRTLANAIELWNENSGALSHLDIDPLPHQINLVHHILASGNLNWLIADDVGLGKTIETGMLIHALKQRNLAKRVLLVTPAGLVKQWQEEMYDKFNLEEFEIYDEDFKVDEVRKWKLHDYVIGSIDKLKNDNHIDLLLAAEPWDLIIFDEGHRLSRKQYGMQIKSSERFILANKLRNRTKSLILLSATPHQGEQDKFVALLELLRPERRDQLATLNFNPEIMRDMVFRNHKADVTDHEGNFIFKGKTVHAINVPASKKFTDFELQLAEYFKLGYSASTEGANPQARAIGFVMTTYRKLAASSIQAIHQALLKRIAKIEVRRDELHNNYNLVADGDERFVGENEEYQLSQTSNREFFDGELVLLKNLISASSALLIDDQKFAYFKNEVVDKILSDNPSNKILIFSEYRNTQEFLRIHLEKYFGEDSVSLINGSMSHDERRKAIEHFETKGVFLISTEAGGEGINLQRACNIMINYDLPWNPMRLVQRIGRLYRYGQKNRVAIFNLYQPDSLDQKLIISMYNRIDQIVDDLSSLQNNEYNEGLKDEILGEISNQIDVENVLSELNQVGITRTHKRIQDALDNAKNAVEKQRELLDYAASSNVDELKYEVVIDSSHIHNFVIGMLEIMKIEHTHHPEINTIRIRFDEELQNKFRILLGKASIIEVTTDRTIANDRNATHLLDLSSLIMQYFIKQATSYSFGGLSALINTNTTDKFTEITTSILKWQDLQGYIIKKQLCICYRSPERLVVNPDNALDVFLIKSNPIDNAMVLPNKDYCKNSVTEIDKTLSDFMASNSNRYLQPSDIRWISVATT</sequence>
<dbReference type="Gene3D" id="3.40.50.300">
    <property type="entry name" value="P-loop containing nucleotide triphosphate hydrolases"/>
    <property type="match status" value="1"/>
</dbReference>
<feature type="domain" description="Helicase C-terminal" evidence="6">
    <location>
        <begin position="518"/>
        <end position="680"/>
    </location>
</feature>
<dbReference type="AlphaFoldDB" id="A0A2V1ZX17"/>
<comment type="caution">
    <text evidence="7">The sequence shown here is derived from an EMBL/GenBank/DDBJ whole genome shotgun (WGS) entry which is preliminary data.</text>
</comment>
<dbReference type="Proteomes" id="UP000245655">
    <property type="component" value="Unassembled WGS sequence"/>
</dbReference>
<dbReference type="InterPro" id="IPR049730">
    <property type="entry name" value="SNF2/RAD54-like_C"/>
</dbReference>
<keyword evidence="1" id="KW-0547">Nucleotide-binding</keyword>
<evidence type="ECO:0000256" key="3">
    <source>
        <dbReference type="ARBA" id="ARBA00022806"/>
    </source>
</evidence>
<dbReference type="PROSITE" id="PS51194">
    <property type="entry name" value="HELICASE_CTER"/>
    <property type="match status" value="1"/>
</dbReference>
<dbReference type="Gene3D" id="3.40.50.10810">
    <property type="entry name" value="Tandem AAA-ATPase domain"/>
    <property type="match status" value="1"/>
</dbReference>
<protein>
    <submittedName>
        <fullName evidence="7">SNF2 domain-containing protein</fullName>
    </submittedName>
</protein>
<dbReference type="InterPro" id="IPR001650">
    <property type="entry name" value="Helicase_C-like"/>
</dbReference>
<name>A0A2V1ZX17_PSYIM</name>
<dbReference type="GO" id="GO:0004386">
    <property type="term" value="F:helicase activity"/>
    <property type="evidence" value="ECO:0007669"/>
    <property type="project" value="UniProtKB-KW"/>
</dbReference>
<keyword evidence="8" id="KW-1185">Reference proteome</keyword>
<dbReference type="InterPro" id="IPR014001">
    <property type="entry name" value="Helicase_ATP-bd"/>
</dbReference>
<evidence type="ECO:0000259" key="5">
    <source>
        <dbReference type="PROSITE" id="PS51192"/>
    </source>
</evidence>
<dbReference type="CDD" id="cd18793">
    <property type="entry name" value="SF2_C_SNF"/>
    <property type="match status" value="1"/>
</dbReference>
<evidence type="ECO:0000259" key="6">
    <source>
        <dbReference type="PROSITE" id="PS51194"/>
    </source>
</evidence>
<dbReference type="CDD" id="cd18011">
    <property type="entry name" value="DEXDc_RapA"/>
    <property type="match status" value="1"/>
</dbReference>
<dbReference type="InterPro" id="IPR057342">
    <property type="entry name" value="DEXDc_RapA"/>
</dbReference>
<dbReference type="GeneID" id="60255569"/>
<feature type="domain" description="Helicase ATP-binding" evidence="5">
    <location>
        <begin position="171"/>
        <end position="342"/>
    </location>
</feature>
<dbReference type="GO" id="GO:0016787">
    <property type="term" value="F:hydrolase activity"/>
    <property type="evidence" value="ECO:0007669"/>
    <property type="project" value="UniProtKB-KW"/>
</dbReference>
<organism evidence="7 8">
    <name type="scientific">Psychrobacter immobilis</name>
    <dbReference type="NCBI Taxonomy" id="498"/>
    <lineage>
        <taxon>Bacteria</taxon>
        <taxon>Pseudomonadati</taxon>
        <taxon>Pseudomonadota</taxon>
        <taxon>Gammaproteobacteria</taxon>
        <taxon>Moraxellales</taxon>
        <taxon>Moraxellaceae</taxon>
        <taxon>Psychrobacter</taxon>
    </lineage>
</organism>
<dbReference type="SMART" id="SM00487">
    <property type="entry name" value="DEXDc"/>
    <property type="match status" value="1"/>
</dbReference>
<dbReference type="SMART" id="SM00490">
    <property type="entry name" value="HELICc"/>
    <property type="match status" value="1"/>
</dbReference>
<dbReference type="SUPFAM" id="SSF52540">
    <property type="entry name" value="P-loop containing nucleoside triphosphate hydrolases"/>
    <property type="match status" value="2"/>
</dbReference>
<evidence type="ECO:0000256" key="2">
    <source>
        <dbReference type="ARBA" id="ARBA00022801"/>
    </source>
</evidence>
<keyword evidence="2" id="KW-0378">Hydrolase</keyword>
<keyword evidence="3" id="KW-0347">Helicase</keyword>
<evidence type="ECO:0000256" key="1">
    <source>
        <dbReference type="ARBA" id="ARBA00022741"/>
    </source>
</evidence>
<dbReference type="RefSeq" id="WP_109591606.1">
    <property type="nucleotide sequence ID" value="NZ_CAJGZY010000004.1"/>
</dbReference>
<dbReference type="InterPro" id="IPR000330">
    <property type="entry name" value="SNF2_N"/>
</dbReference>
<dbReference type="GO" id="GO:0005524">
    <property type="term" value="F:ATP binding"/>
    <property type="evidence" value="ECO:0007669"/>
    <property type="project" value="UniProtKB-KW"/>
</dbReference>
<dbReference type="EMBL" id="QGGM01000010">
    <property type="protein sequence ID" value="PWK10120.1"/>
    <property type="molecule type" value="Genomic_DNA"/>
</dbReference>
<dbReference type="PANTHER" id="PTHR10799">
    <property type="entry name" value="SNF2/RAD54 HELICASE FAMILY"/>
    <property type="match status" value="1"/>
</dbReference>
<proteinExistence type="predicted"/>
<dbReference type="PROSITE" id="PS51192">
    <property type="entry name" value="HELICASE_ATP_BIND_1"/>
    <property type="match status" value="1"/>
</dbReference>
<dbReference type="InterPro" id="IPR038718">
    <property type="entry name" value="SNF2-like_sf"/>
</dbReference>